<dbReference type="InterPro" id="IPR036365">
    <property type="entry name" value="PGBD-like_sf"/>
</dbReference>
<dbReference type="InterPro" id="IPR036366">
    <property type="entry name" value="PGBDSf"/>
</dbReference>
<dbReference type="OrthoDB" id="8092964at2"/>
<feature type="domain" description="Peptidoglycan binding-like" evidence="2">
    <location>
        <begin position="295"/>
        <end position="349"/>
    </location>
</feature>
<gene>
    <name evidence="3" type="ORF">DFK10_12610</name>
</gene>
<evidence type="ECO:0000313" key="4">
    <source>
        <dbReference type="Proteomes" id="UP000245293"/>
    </source>
</evidence>
<dbReference type="RefSeq" id="WP_109389394.1">
    <property type="nucleotide sequence ID" value="NZ_QETF01000015.1"/>
</dbReference>
<dbReference type="Pfam" id="PF01471">
    <property type="entry name" value="PG_binding_1"/>
    <property type="match status" value="2"/>
</dbReference>
<dbReference type="Gene3D" id="3.40.50.1460">
    <property type="match status" value="1"/>
</dbReference>
<dbReference type="AlphaFoldDB" id="A0A2V1P3B9"/>
<reference evidence="4" key="1">
    <citation type="submission" date="2018-05" db="EMBL/GenBank/DDBJ databases">
        <authorList>
            <person name="Du Z."/>
            <person name="Wang X."/>
        </authorList>
    </citation>
    <scope>NUCLEOTIDE SEQUENCE [LARGE SCALE GENOMIC DNA]</scope>
    <source>
        <strain evidence="4">WDS4C29</strain>
    </source>
</reference>
<dbReference type="InterPro" id="IPR002477">
    <property type="entry name" value="Peptidoglycan-bd-like"/>
</dbReference>
<name>A0A2V1P3B9_9RHOB</name>
<comment type="caution">
    <text evidence="3">The sequence shown here is derived from an EMBL/GenBank/DDBJ whole genome shotgun (WGS) entry which is preliminary data.</text>
</comment>
<keyword evidence="4" id="KW-1185">Reference proteome</keyword>
<dbReference type="Gene3D" id="1.10.101.10">
    <property type="entry name" value="PGBD-like superfamily/PGBD"/>
    <property type="match status" value="2"/>
</dbReference>
<evidence type="ECO:0000313" key="3">
    <source>
        <dbReference type="EMBL" id="PWG16324.1"/>
    </source>
</evidence>
<sequence length="552" mass="60229">MRRILLTSALILAPVLAQAEDAALILGVERYERLDRVNRADNLLEAQDGLRALGFEVQARANPRGGVVHDLAAAFAEDAQGAERLVVALSGHFVTDGRRSWLLTAEAQAPSLFGMREAALSVESLLQVMAARPGQSILLLAPADARDLDETGPMLRAGLGALDIPQGVTVLRGDPSDIADFMEDDLVLPAADLSAAIGDRSDIVAEGFLMPGWTLMPEAVQDDSDPVTPDEDRLTAEAAAWDRAEAVDDAEGYRAYIREFPDGRFVDLAEERISAILAEPNRDARLAEEALALDRAERRAIQSDLTVLGYNTRGIDGIFGPGSRQAITNWQQSNGYPQTSYLTQGQINRLNAQAERRRAEIAAQEERDRVEAERLDREYWAETGAAGDEAGYRAYLNRYPEGLFADVAQQRLDAIEAERAEAAEIADRSAWGIAAADDTVSAYEEYLAAWPDGVFAEEARERISDMRGPSVSDEQIERARAQEERLQLSGVRAQLLELRLRDLGLSPGPLDGVIDDQTRAALRSYQEGQGLPPTGYVDQATLVRIMAGVVPR</sequence>
<accession>A0A2V1P3B9</accession>
<feature type="domain" description="Peptidoglycan binding-like" evidence="2">
    <location>
        <begin position="494"/>
        <end position="543"/>
    </location>
</feature>
<feature type="signal peptide" evidence="1">
    <location>
        <begin position="1"/>
        <end position="19"/>
    </location>
</feature>
<keyword evidence="1" id="KW-0732">Signal</keyword>
<protein>
    <recommendedName>
        <fullName evidence="2">Peptidoglycan binding-like domain-containing protein</fullName>
    </recommendedName>
</protein>
<dbReference type="EMBL" id="QETF01000015">
    <property type="protein sequence ID" value="PWG16324.1"/>
    <property type="molecule type" value="Genomic_DNA"/>
</dbReference>
<organism evidence="3 4">
    <name type="scientific">Salibaculum griseiflavum</name>
    <dbReference type="NCBI Taxonomy" id="1914409"/>
    <lineage>
        <taxon>Bacteria</taxon>
        <taxon>Pseudomonadati</taxon>
        <taxon>Pseudomonadota</taxon>
        <taxon>Alphaproteobacteria</taxon>
        <taxon>Rhodobacterales</taxon>
        <taxon>Roseobacteraceae</taxon>
        <taxon>Salibaculum</taxon>
    </lineage>
</organism>
<dbReference type="Proteomes" id="UP000245293">
    <property type="component" value="Unassembled WGS sequence"/>
</dbReference>
<evidence type="ECO:0000256" key="1">
    <source>
        <dbReference type="SAM" id="SignalP"/>
    </source>
</evidence>
<dbReference type="SUPFAM" id="SSF47090">
    <property type="entry name" value="PGBD-like"/>
    <property type="match status" value="2"/>
</dbReference>
<feature type="chain" id="PRO_5016095674" description="Peptidoglycan binding-like domain-containing protein" evidence="1">
    <location>
        <begin position="20"/>
        <end position="552"/>
    </location>
</feature>
<evidence type="ECO:0000259" key="2">
    <source>
        <dbReference type="Pfam" id="PF01471"/>
    </source>
</evidence>
<proteinExistence type="predicted"/>